<dbReference type="EMBL" id="MU277328">
    <property type="protein sequence ID" value="KAI0054928.1"/>
    <property type="molecule type" value="Genomic_DNA"/>
</dbReference>
<reference evidence="1" key="1">
    <citation type="submission" date="2021-03" db="EMBL/GenBank/DDBJ databases">
        <authorList>
            <consortium name="DOE Joint Genome Institute"/>
            <person name="Ahrendt S."/>
            <person name="Looney B.P."/>
            <person name="Miyauchi S."/>
            <person name="Morin E."/>
            <person name="Drula E."/>
            <person name="Courty P.E."/>
            <person name="Chicoki N."/>
            <person name="Fauchery L."/>
            <person name="Kohler A."/>
            <person name="Kuo A."/>
            <person name="Labutti K."/>
            <person name="Pangilinan J."/>
            <person name="Lipzen A."/>
            <person name="Riley R."/>
            <person name="Andreopoulos W."/>
            <person name="He G."/>
            <person name="Johnson J."/>
            <person name="Barry K.W."/>
            <person name="Grigoriev I.V."/>
            <person name="Nagy L."/>
            <person name="Hibbett D."/>
            <person name="Henrissat B."/>
            <person name="Matheny P.B."/>
            <person name="Labbe J."/>
            <person name="Martin F."/>
        </authorList>
    </citation>
    <scope>NUCLEOTIDE SEQUENCE</scope>
    <source>
        <strain evidence="1">HHB10654</strain>
    </source>
</reference>
<comment type="caution">
    <text evidence="1">The sequence shown here is derived from an EMBL/GenBank/DDBJ whole genome shotgun (WGS) entry which is preliminary data.</text>
</comment>
<gene>
    <name evidence="1" type="ORF">BV25DRAFT_1816348</name>
</gene>
<accession>A0ACB8SEM7</accession>
<protein>
    <submittedName>
        <fullName evidence="1">Uncharacterized protein</fullName>
    </submittedName>
</protein>
<name>A0ACB8SEM7_9AGAM</name>
<organism evidence="1 2">
    <name type="scientific">Artomyces pyxidatus</name>
    <dbReference type="NCBI Taxonomy" id="48021"/>
    <lineage>
        <taxon>Eukaryota</taxon>
        <taxon>Fungi</taxon>
        <taxon>Dikarya</taxon>
        <taxon>Basidiomycota</taxon>
        <taxon>Agaricomycotina</taxon>
        <taxon>Agaricomycetes</taxon>
        <taxon>Russulales</taxon>
        <taxon>Auriscalpiaceae</taxon>
        <taxon>Artomyces</taxon>
    </lineage>
</organism>
<proteinExistence type="predicted"/>
<feature type="non-terminal residue" evidence="1">
    <location>
        <position position="482"/>
    </location>
</feature>
<evidence type="ECO:0000313" key="1">
    <source>
        <dbReference type="EMBL" id="KAI0054928.1"/>
    </source>
</evidence>
<sequence length="482" mass="55625">MWYDCRDDVQKSSPVGSRFAEGKVGILTHDAKVLRGTTGVQTPLWPPLVHTPGKNELALLKLQEVKFTSRTAVLDFGLLWLQVQYLVHTSIQIYPRKYWETSVRDTPKHMRIFRVGVAFEFKDFVVAFVTRDLVFQLKWAKTEGQLPYQDVNVFEQWNDYLQRVVNYLHKNEAALSKNKRQKLAVVAIREMRDVLGGMGIYSSCEVMFTAGLSPTLTVNDVFWNPSRLARLLEAIYCFMASAVEELCHHRPLFSRCIRKSMVAPTDFDRREFGKHLGVYGKETVFVSSRLADLVHKYHLGLAKKGQKEPFDVFEPTLLRRGLEMAGHLGHLIFGQEKWREWYPSAPAQPNDPLTVYYRKKGVSSICRLMFKPKTHLDLDGYDALFLDRKAMRARLLPTYTYREKTKTAVKKQIWSILPVWNQQVCFSLLSLSISQESRSFKQVVGIERKKMTFRYIIRGKDVAIGPLEYCGNAVVVKRGKGR</sequence>
<keyword evidence="2" id="KW-1185">Reference proteome</keyword>
<evidence type="ECO:0000313" key="2">
    <source>
        <dbReference type="Proteomes" id="UP000814140"/>
    </source>
</evidence>
<reference evidence="1" key="2">
    <citation type="journal article" date="2022" name="New Phytol.">
        <title>Evolutionary transition to the ectomycorrhizal habit in the genomes of a hyperdiverse lineage of mushroom-forming fungi.</title>
        <authorList>
            <person name="Looney B."/>
            <person name="Miyauchi S."/>
            <person name="Morin E."/>
            <person name="Drula E."/>
            <person name="Courty P.E."/>
            <person name="Kohler A."/>
            <person name="Kuo A."/>
            <person name="LaButti K."/>
            <person name="Pangilinan J."/>
            <person name="Lipzen A."/>
            <person name="Riley R."/>
            <person name="Andreopoulos W."/>
            <person name="He G."/>
            <person name="Johnson J."/>
            <person name="Nolan M."/>
            <person name="Tritt A."/>
            <person name="Barry K.W."/>
            <person name="Grigoriev I.V."/>
            <person name="Nagy L.G."/>
            <person name="Hibbett D."/>
            <person name="Henrissat B."/>
            <person name="Matheny P.B."/>
            <person name="Labbe J."/>
            <person name="Martin F.M."/>
        </authorList>
    </citation>
    <scope>NUCLEOTIDE SEQUENCE</scope>
    <source>
        <strain evidence="1">HHB10654</strain>
    </source>
</reference>
<dbReference type="Proteomes" id="UP000814140">
    <property type="component" value="Unassembled WGS sequence"/>
</dbReference>